<accession>A0ABQ1Z2W9</accession>
<protein>
    <recommendedName>
        <fullName evidence="1">Periplasmic copper-binding protein NosD beta helix domain-containing protein</fullName>
    </recommendedName>
</protein>
<evidence type="ECO:0000259" key="1">
    <source>
        <dbReference type="Pfam" id="PF05048"/>
    </source>
</evidence>
<proteinExistence type="predicted"/>
<feature type="domain" description="Periplasmic copper-binding protein NosD beta helix" evidence="1">
    <location>
        <begin position="176"/>
        <end position="348"/>
    </location>
</feature>
<dbReference type="InterPro" id="IPR011050">
    <property type="entry name" value="Pectin_lyase_fold/virulence"/>
</dbReference>
<name>A0ABQ1Z2W9_9BACL</name>
<dbReference type="Pfam" id="PF05048">
    <property type="entry name" value="NosD"/>
    <property type="match status" value="1"/>
</dbReference>
<dbReference type="SUPFAM" id="SSF51126">
    <property type="entry name" value="Pectin lyase-like"/>
    <property type="match status" value="2"/>
</dbReference>
<gene>
    <name evidence="2" type="ORF">GCM10008014_08250</name>
</gene>
<dbReference type="InterPro" id="IPR007742">
    <property type="entry name" value="NosD_dom"/>
</dbReference>
<dbReference type="Proteomes" id="UP000652153">
    <property type="component" value="Unassembled WGS sequence"/>
</dbReference>
<comment type="caution">
    <text evidence="2">The sequence shown here is derived from an EMBL/GenBank/DDBJ whole genome shotgun (WGS) entry which is preliminary data.</text>
</comment>
<dbReference type="SMART" id="SM00710">
    <property type="entry name" value="PbH1"/>
    <property type="match status" value="6"/>
</dbReference>
<dbReference type="InterPro" id="IPR006626">
    <property type="entry name" value="PbH1"/>
</dbReference>
<evidence type="ECO:0000313" key="2">
    <source>
        <dbReference type="EMBL" id="GGH45915.1"/>
    </source>
</evidence>
<evidence type="ECO:0000313" key="3">
    <source>
        <dbReference type="Proteomes" id="UP000652153"/>
    </source>
</evidence>
<keyword evidence="3" id="KW-1185">Reference proteome</keyword>
<dbReference type="EMBL" id="BMFU01000001">
    <property type="protein sequence ID" value="GGH45915.1"/>
    <property type="molecule type" value="Genomic_DNA"/>
</dbReference>
<dbReference type="RefSeq" id="WP_188591324.1">
    <property type="nucleotide sequence ID" value="NZ_BMFU01000001.1"/>
</dbReference>
<reference evidence="3" key="1">
    <citation type="journal article" date="2019" name="Int. J. Syst. Evol. Microbiol.">
        <title>The Global Catalogue of Microorganisms (GCM) 10K type strain sequencing project: providing services to taxonomists for standard genome sequencing and annotation.</title>
        <authorList>
            <consortium name="The Broad Institute Genomics Platform"/>
            <consortium name="The Broad Institute Genome Sequencing Center for Infectious Disease"/>
            <person name="Wu L."/>
            <person name="Ma J."/>
        </authorList>
    </citation>
    <scope>NUCLEOTIDE SEQUENCE [LARGE SCALE GENOMIC DNA]</scope>
    <source>
        <strain evidence="3">CGMCC 1.12770</strain>
    </source>
</reference>
<dbReference type="Gene3D" id="2.160.20.10">
    <property type="entry name" value="Single-stranded right-handed beta-helix, Pectin lyase-like"/>
    <property type="match status" value="1"/>
</dbReference>
<sequence length="557" mass="60108">MSQSSQLIASQYRNGELVKHSFGEAFYIATAYGVFPNGNDYTNELQALVNLANSEGRSAIFFPAGEYRITYINNDENIYYFGDNASFIGGYTREISQIGQSSGVPVFVDIKNLGAVGDGVFDNTTIIQEAINNSSYGTVIWIPVGSFKVLQLDITNKQGVCISGYGELKGSANTATVSLKGVINITNSADITIENINISGVYSGADDRGIWIADSHNVNVRQNRITNFSQEAIYIWGANDSVQSTNHIYDNYIYSNNFGIKMAINAEYYHIHRNKLINNTWGIYGAFGNCRLDNNQILMNGYGVYLDSSLGSNPDHTSISGNVINHNKNIGLYMANLVNGMQVVDNQILSTVGGSWPTTGLSHSLVMINVKDVQMVGNRIDAATGSYIYVNGHVECRYVDNTFHGGDFREIAAGGINTYIANRYLSPSTLTLHASTPKPIRVGEIDQGVNVTDISASVVPTTLTKQNGWVDDASYQPLIAWKGPDGIVHIQGTVTNGTAGTVITQLPTGLRPTKAIDLSGSAGNAGTFSSIRVYSNGNVQQLSGGTTLLSICASFRA</sequence>
<organism evidence="2 3">
    <name type="scientific">Paenibacillus silvae</name>
    <dbReference type="NCBI Taxonomy" id="1325358"/>
    <lineage>
        <taxon>Bacteria</taxon>
        <taxon>Bacillati</taxon>
        <taxon>Bacillota</taxon>
        <taxon>Bacilli</taxon>
        <taxon>Bacillales</taxon>
        <taxon>Paenibacillaceae</taxon>
        <taxon>Paenibacillus</taxon>
    </lineage>
</organism>
<dbReference type="InterPro" id="IPR012334">
    <property type="entry name" value="Pectin_lyas_fold"/>
</dbReference>